<feature type="domain" description="Type I restriction modification DNA specificity" evidence="4">
    <location>
        <begin position="95"/>
        <end position="185"/>
    </location>
</feature>
<dbReference type="PANTHER" id="PTHR30408:SF12">
    <property type="entry name" value="TYPE I RESTRICTION ENZYME MJAVIII SPECIFICITY SUBUNIT"/>
    <property type="match status" value="1"/>
</dbReference>
<comment type="similarity">
    <text evidence="1">Belongs to the type-I restriction system S methylase family.</text>
</comment>
<keyword evidence="5" id="KW-0255">Endonuclease</keyword>
<comment type="caution">
    <text evidence="5">The sequence shown here is derived from an EMBL/GenBank/DDBJ whole genome shotgun (WGS) entry which is preliminary data.</text>
</comment>
<dbReference type="InterPro" id="IPR044946">
    <property type="entry name" value="Restrct_endonuc_typeI_TRD_sf"/>
</dbReference>
<evidence type="ECO:0000256" key="3">
    <source>
        <dbReference type="ARBA" id="ARBA00023125"/>
    </source>
</evidence>
<evidence type="ECO:0000313" key="5">
    <source>
        <dbReference type="EMBL" id="MFD2237174.1"/>
    </source>
</evidence>
<accession>A0ABW5CIP4</accession>
<evidence type="ECO:0000313" key="6">
    <source>
        <dbReference type="Proteomes" id="UP001597371"/>
    </source>
</evidence>
<keyword evidence="5" id="KW-0540">Nuclease</keyword>
<evidence type="ECO:0000259" key="4">
    <source>
        <dbReference type="Pfam" id="PF01420"/>
    </source>
</evidence>
<dbReference type="RefSeq" id="WP_209736690.1">
    <property type="nucleotide sequence ID" value="NZ_CP072611.1"/>
</dbReference>
<gene>
    <name evidence="5" type="ORF">ACFSKQ_06800</name>
</gene>
<dbReference type="InterPro" id="IPR052021">
    <property type="entry name" value="Type-I_RS_S_subunit"/>
</dbReference>
<dbReference type="Pfam" id="PF01420">
    <property type="entry name" value="Methylase_S"/>
    <property type="match status" value="1"/>
</dbReference>
<organism evidence="5 6">
    <name type="scientific">Aureimonas populi</name>
    <dbReference type="NCBI Taxonomy" id="1701758"/>
    <lineage>
        <taxon>Bacteria</taxon>
        <taxon>Pseudomonadati</taxon>
        <taxon>Pseudomonadota</taxon>
        <taxon>Alphaproteobacteria</taxon>
        <taxon>Hyphomicrobiales</taxon>
        <taxon>Aurantimonadaceae</taxon>
        <taxon>Aureimonas</taxon>
    </lineage>
</organism>
<dbReference type="SUPFAM" id="SSF116734">
    <property type="entry name" value="DNA methylase specificity domain"/>
    <property type="match status" value="2"/>
</dbReference>
<dbReference type="GO" id="GO:0016787">
    <property type="term" value="F:hydrolase activity"/>
    <property type="evidence" value="ECO:0007669"/>
    <property type="project" value="UniProtKB-KW"/>
</dbReference>
<dbReference type="InterPro" id="IPR000055">
    <property type="entry name" value="Restrct_endonuc_typeI_TRD"/>
</dbReference>
<proteinExistence type="inferred from homology"/>
<dbReference type="CDD" id="cd16961">
    <property type="entry name" value="RMtype1_S_TRD-CR_like"/>
    <property type="match status" value="2"/>
</dbReference>
<reference evidence="6" key="1">
    <citation type="journal article" date="2019" name="Int. J. Syst. Evol. Microbiol.">
        <title>The Global Catalogue of Microorganisms (GCM) 10K type strain sequencing project: providing services to taxonomists for standard genome sequencing and annotation.</title>
        <authorList>
            <consortium name="The Broad Institute Genomics Platform"/>
            <consortium name="The Broad Institute Genome Sequencing Center for Infectious Disease"/>
            <person name="Wu L."/>
            <person name="Ma J."/>
        </authorList>
    </citation>
    <scope>NUCLEOTIDE SEQUENCE [LARGE SCALE GENOMIC DNA]</scope>
    <source>
        <strain evidence="6">ZS-35-S2</strain>
    </source>
</reference>
<evidence type="ECO:0000256" key="2">
    <source>
        <dbReference type="ARBA" id="ARBA00022747"/>
    </source>
</evidence>
<keyword evidence="6" id="KW-1185">Reference proteome</keyword>
<keyword evidence="3" id="KW-0238">DNA-binding</keyword>
<evidence type="ECO:0000256" key="1">
    <source>
        <dbReference type="ARBA" id="ARBA00010923"/>
    </source>
</evidence>
<keyword evidence="2" id="KW-0680">Restriction system</keyword>
<dbReference type="GO" id="GO:0004519">
    <property type="term" value="F:endonuclease activity"/>
    <property type="evidence" value="ECO:0007669"/>
    <property type="project" value="UniProtKB-KW"/>
</dbReference>
<dbReference type="PANTHER" id="PTHR30408">
    <property type="entry name" value="TYPE-1 RESTRICTION ENZYME ECOKI SPECIFICITY PROTEIN"/>
    <property type="match status" value="1"/>
</dbReference>
<keyword evidence="5" id="KW-0378">Hydrolase</keyword>
<protein>
    <submittedName>
        <fullName evidence="5">Restriction endonuclease subunit S</fullName>
        <ecNumber evidence="5">3.1.21.-</ecNumber>
    </submittedName>
</protein>
<dbReference type="Gene3D" id="3.90.220.20">
    <property type="entry name" value="DNA methylase specificity domains"/>
    <property type="match status" value="2"/>
</dbReference>
<dbReference type="EC" id="3.1.21.-" evidence="5"/>
<dbReference type="EMBL" id="JBHUIJ010000006">
    <property type="protein sequence ID" value="MFD2237174.1"/>
    <property type="molecule type" value="Genomic_DNA"/>
</dbReference>
<dbReference type="Proteomes" id="UP001597371">
    <property type="component" value="Unassembled WGS sequence"/>
</dbReference>
<sequence>MSFWSAKETTELRPLKYLARFNPEVLSEDTNPDFEFDYIDIGGVTLEDGVRHKETMRFETAPSRARKPVRSGDVIVSTVRTYLKAVARIDETHNGAIVSTGFAVLRPNADVDAGYLYRLCQANAFVSDVEARSTGVSYPAINPSALAAIKVPFPDLATQKAIAAFLDREAARIDKLIAKKERQVELLLQKSASWLDDLTFGARTATPGQLVPFKWICRIPNGQVDPTDPDWADLPLVAPNHIEQGTGRLLYTETAREQGADSGKYAFPADTVVYSKIRPNLAKACIVPHAGLCSADMYPIIPAARLRPMFLLMQLLSRKFTDWATTESMRVAMPKINRETIGTFRLLVPPIEIQDQAIGTYLTVRKCIEDGREAIIQSLSLLREHRAALITAAVAGQIDIRENLPAVTSTSDRDRFRLVVGAEIIHRLPDNPKRARVKVHKITYLAETHLGIDALRGNYLREAAGPLDRALREETERSLEAAGYYRANQTDGTGTAVTYSPLAKAGQHKAELATLLGSKAEALRKLIAMLADLDRRATEAVATLYAVWNDALIDGETPDDAAIINGVLHEWHTEKGEKFTAADLNIWLAWMRRRNLIPRGQGPRTTTGRLFV</sequence>
<name>A0ABW5CIP4_9HYPH</name>